<feature type="domain" description="TonB-dependent receptor-like beta-barrel" evidence="14">
    <location>
        <begin position="488"/>
        <end position="846"/>
    </location>
</feature>
<dbReference type="InterPro" id="IPR008969">
    <property type="entry name" value="CarboxyPept-like_regulatory"/>
</dbReference>
<protein>
    <submittedName>
        <fullName evidence="16">SusC/RagA family TonB-linked outer membrane protein</fullName>
    </submittedName>
</protein>
<dbReference type="GO" id="GO:0009279">
    <property type="term" value="C:cell outer membrane"/>
    <property type="evidence" value="ECO:0007669"/>
    <property type="project" value="UniProtKB-SubCell"/>
</dbReference>
<dbReference type="PROSITE" id="PS52016">
    <property type="entry name" value="TONB_DEPENDENT_REC_3"/>
    <property type="match status" value="1"/>
</dbReference>
<accession>A0A936ZZB3</accession>
<dbReference type="InterPro" id="IPR036942">
    <property type="entry name" value="Beta-barrel_TonB_sf"/>
</dbReference>
<evidence type="ECO:0000256" key="6">
    <source>
        <dbReference type="ARBA" id="ARBA00023004"/>
    </source>
</evidence>
<dbReference type="PANTHER" id="PTHR32552:SF81">
    <property type="entry name" value="TONB-DEPENDENT OUTER MEMBRANE RECEPTOR"/>
    <property type="match status" value="1"/>
</dbReference>
<evidence type="ECO:0000256" key="1">
    <source>
        <dbReference type="ARBA" id="ARBA00004571"/>
    </source>
</evidence>
<keyword evidence="8 12" id="KW-0798">TonB box</keyword>
<proteinExistence type="inferred from homology"/>
<dbReference type="InterPro" id="IPR000531">
    <property type="entry name" value="Beta-barrel_TonB"/>
</dbReference>
<keyword evidence="13" id="KW-0732">Signal</keyword>
<comment type="similarity">
    <text evidence="11 12">Belongs to the TonB-dependent receptor family.</text>
</comment>
<evidence type="ECO:0000256" key="8">
    <source>
        <dbReference type="ARBA" id="ARBA00023077"/>
    </source>
</evidence>
<keyword evidence="17" id="KW-1185">Reference proteome</keyword>
<dbReference type="NCBIfam" id="TIGR04056">
    <property type="entry name" value="OMP_RagA_SusC"/>
    <property type="match status" value="1"/>
</dbReference>
<keyword evidence="2 11" id="KW-0813">Transport</keyword>
<feature type="domain" description="TonB-dependent receptor plug" evidence="15">
    <location>
        <begin position="117"/>
        <end position="247"/>
    </location>
</feature>
<keyword evidence="6" id="KW-0408">Iron</keyword>
<dbReference type="InterPro" id="IPR039426">
    <property type="entry name" value="TonB-dep_rcpt-like"/>
</dbReference>
<feature type="chain" id="PRO_5037968130" evidence="13">
    <location>
        <begin position="23"/>
        <end position="1088"/>
    </location>
</feature>
<dbReference type="SUPFAM" id="SSF56935">
    <property type="entry name" value="Porins"/>
    <property type="match status" value="1"/>
</dbReference>
<evidence type="ECO:0000256" key="13">
    <source>
        <dbReference type="SAM" id="SignalP"/>
    </source>
</evidence>
<dbReference type="RefSeq" id="WP_201922836.1">
    <property type="nucleotide sequence ID" value="NZ_BAABAX010000020.1"/>
</dbReference>
<evidence type="ECO:0000256" key="2">
    <source>
        <dbReference type="ARBA" id="ARBA00022448"/>
    </source>
</evidence>
<evidence type="ECO:0000256" key="3">
    <source>
        <dbReference type="ARBA" id="ARBA00022452"/>
    </source>
</evidence>
<keyword evidence="10 11" id="KW-0998">Cell outer membrane</keyword>
<evidence type="ECO:0000256" key="7">
    <source>
        <dbReference type="ARBA" id="ARBA00023065"/>
    </source>
</evidence>
<feature type="signal peptide" evidence="13">
    <location>
        <begin position="1"/>
        <end position="22"/>
    </location>
</feature>
<evidence type="ECO:0000259" key="14">
    <source>
        <dbReference type="Pfam" id="PF00593"/>
    </source>
</evidence>
<dbReference type="InterPro" id="IPR012910">
    <property type="entry name" value="Plug_dom"/>
</dbReference>
<keyword evidence="4" id="KW-0410">Iron transport</keyword>
<evidence type="ECO:0000256" key="12">
    <source>
        <dbReference type="RuleBase" id="RU003357"/>
    </source>
</evidence>
<evidence type="ECO:0000313" key="17">
    <source>
        <dbReference type="Proteomes" id="UP000651057"/>
    </source>
</evidence>
<evidence type="ECO:0000256" key="5">
    <source>
        <dbReference type="ARBA" id="ARBA00022692"/>
    </source>
</evidence>
<gene>
    <name evidence="16" type="ORF">JJQ60_16485</name>
</gene>
<dbReference type="GO" id="GO:0006826">
    <property type="term" value="P:iron ion transport"/>
    <property type="evidence" value="ECO:0007669"/>
    <property type="project" value="UniProtKB-KW"/>
</dbReference>
<dbReference type="Pfam" id="PF07715">
    <property type="entry name" value="Plug"/>
    <property type="match status" value="1"/>
</dbReference>
<dbReference type="Proteomes" id="UP000651057">
    <property type="component" value="Unassembled WGS sequence"/>
</dbReference>
<evidence type="ECO:0000256" key="11">
    <source>
        <dbReference type="PROSITE-ProRule" id="PRU01360"/>
    </source>
</evidence>
<keyword evidence="3 11" id="KW-1134">Transmembrane beta strand</keyword>
<dbReference type="AlphaFoldDB" id="A0A936ZZB3"/>
<dbReference type="EMBL" id="JAERQJ010000007">
    <property type="protein sequence ID" value="MBL0685131.1"/>
    <property type="molecule type" value="Genomic_DNA"/>
</dbReference>
<dbReference type="InterPro" id="IPR023996">
    <property type="entry name" value="TonB-dep_OMP_SusC/RagA"/>
</dbReference>
<evidence type="ECO:0000256" key="10">
    <source>
        <dbReference type="ARBA" id="ARBA00023237"/>
    </source>
</evidence>
<keyword evidence="5 11" id="KW-0812">Transmembrane</keyword>
<reference evidence="16" key="1">
    <citation type="submission" date="2021-01" db="EMBL/GenBank/DDBJ databases">
        <authorList>
            <person name="Zhong Y.L."/>
        </authorList>
    </citation>
    <scope>NUCLEOTIDE SEQUENCE</scope>
    <source>
        <strain evidence="16">KCTC 23302</strain>
    </source>
</reference>
<dbReference type="PANTHER" id="PTHR32552">
    <property type="entry name" value="FERRICHROME IRON RECEPTOR-RELATED"/>
    <property type="match status" value="1"/>
</dbReference>
<evidence type="ECO:0000259" key="15">
    <source>
        <dbReference type="Pfam" id="PF07715"/>
    </source>
</evidence>
<evidence type="ECO:0000256" key="9">
    <source>
        <dbReference type="ARBA" id="ARBA00023136"/>
    </source>
</evidence>
<keyword evidence="9 11" id="KW-0472">Membrane</keyword>
<comment type="subcellular location">
    <subcellularLocation>
        <location evidence="1 11">Cell outer membrane</location>
        <topology evidence="1 11">Multi-pass membrane protein</topology>
    </subcellularLocation>
</comment>
<evidence type="ECO:0000313" key="16">
    <source>
        <dbReference type="EMBL" id="MBL0685131.1"/>
    </source>
</evidence>
<name>A0A936ZZB3_9FLAO</name>
<keyword evidence="7" id="KW-0406">Ion transport</keyword>
<dbReference type="InterPro" id="IPR037066">
    <property type="entry name" value="Plug_dom_sf"/>
</dbReference>
<comment type="caution">
    <text evidence="16">The sequence shown here is derived from an EMBL/GenBank/DDBJ whole genome shotgun (WGS) entry which is preliminary data.</text>
</comment>
<dbReference type="Gene3D" id="2.60.40.1120">
    <property type="entry name" value="Carboxypeptidase-like, regulatory domain"/>
    <property type="match status" value="1"/>
</dbReference>
<organism evidence="16 17">
    <name type="scientific">Aquimarina mytili</name>
    <dbReference type="NCBI Taxonomy" id="874423"/>
    <lineage>
        <taxon>Bacteria</taxon>
        <taxon>Pseudomonadati</taxon>
        <taxon>Bacteroidota</taxon>
        <taxon>Flavobacteriia</taxon>
        <taxon>Flavobacteriales</taxon>
        <taxon>Flavobacteriaceae</taxon>
        <taxon>Aquimarina</taxon>
    </lineage>
</organism>
<dbReference type="Gene3D" id="2.40.170.20">
    <property type="entry name" value="TonB-dependent receptor, beta-barrel domain"/>
    <property type="match status" value="1"/>
</dbReference>
<dbReference type="SUPFAM" id="SSF49464">
    <property type="entry name" value="Carboxypeptidase regulatory domain-like"/>
    <property type="match status" value="1"/>
</dbReference>
<dbReference type="Pfam" id="PF00593">
    <property type="entry name" value="TonB_dep_Rec_b-barrel"/>
    <property type="match status" value="1"/>
</dbReference>
<evidence type="ECO:0000256" key="4">
    <source>
        <dbReference type="ARBA" id="ARBA00022496"/>
    </source>
</evidence>
<dbReference type="Gene3D" id="2.170.130.10">
    <property type="entry name" value="TonB-dependent receptor, plug domain"/>
    <property type="match status" value="1"/>
</dbReference>
<sequence length="1088" mass="118930">MKSLTKQILMLFMALVAHISFAQEKTITGKITDDDGSPLPGVNIIIKGTSSGTQSDFDGNYSIEASEGSILTYSFLGFTNKETVVGPSNTINIQLSAATSELEEVIVTAQGIKREKQALGYAVAEVKDDQLEQRAEGDIGRVLFGKASGVNITQQNGLSGSGTNIVIRGLSSFSGSNQPLFIVDGVPFSSDTNSQGSNDGNSQNDFIDGNSGSSRFLDLDPNSIESVNVLKGLAAATLYGTAGRNGVILITTKNGSAGNAIKKNEVTITSSFFFNEIASLPDYQNQYGNGFDQAFGWFFSNWGPSFDEEGVAGWGNGINSDPNRGFNADGTLAHPYSTAAAATGIPAAFPEFAGTRYDWRPYDSVEDFFRTGTVASTAINFKGTTPDNTLSYNANYSYLEDEGFTPGNKLRRNTLGFGGRATLTNKITISNTLNYSRTDFRTPPVSASRGNGAFGTGSSVFGELFFTPRSVDLIGLPFQNPINGSSVYYRQNNSIQHPLWTVNNAQNRQKTNRVFGNGTLQYDLNENLNLVYRFGLDNYTEANTNQQNKGGVSDDAALRSGVYQTWTNINTIFDHNFIINGDYTLTDEIGMTFNLGATTRREIFERNGVASSSQVEFDVFRHVNFLNQNEIEFKQERNIVGVYGQADFDYKRMLYLTLAGRNDWVSNLTVDNRSIFYPSASVSFLPSTAFSGIKSENGINYLKIRAGYGTSANFPTGFPVAATLDLDTQYFQNSDTGLDIVTNSIPTRQENPDLKPERLNEIEFGIESRFFRNRISLNVSYYSRITEDLIIDRPLDPSTGFAIRNENIGEIKSDGFELDLGADILKSPEQNGFLWNANINFTTNETIVEDLGADTDIIVYSGFSNLGNAAIEGEPLGVIVGSRIQRDANGNAIINDAGNFREEEGTFIIGDPNPDYLLNINNSFSYKNFNLSFLFTFVKGGDIYSRTVSTLLGRGLTTDTVDRENSFILPGVRDDGSQNNIQINNSTFYFSNVLFGPDELGVFDGTVLRLQELSLGYSLPSKFLDKTPFGSVSMNLTGYNLWFDAFNIPDGTNFDPNVAGLGVGNGRGFDFLNGPSSRRYGLSIKASF</sequence>
<dbReference type="Pfam" id="PF13715">
    <property type="entry name" value="CarbopepD_reg_2"/>
    <property type="match status" value="1"/>
</dbReference>